<comment type="caution">
    <text evidence="1">The sequence shown here is derived from an EMBL/GenBank/DDBJ whole genome shotgun (WGS) entry which is preliminary data.</text>
</comment>
<reference evidence="1" key="2">
    <citation type="journal article" date="2021" name="Microbiome">
        <title>Successional dynamics and alternative stable states in a saline activated sludge microbial community over 9 years.</title>
        <authorList>
            <person name="Wang Y."/>
            <person name="Ye J."/>
            <person name="Ju F."/>
            <person name="Liu L."/>
            <person name="Boyd J.A."/>
            <person name="Deng Y."/>
            <person name="Parks D.H."/>
            <person name="Jiang X."/>
            <person name="Yin X."/>
            <person name="Woodcroft B.J."/>
            <person name="Tyson G.W."/>
            <person name="Hugenholtz P."/>
            <person name="Polz M.F."/>
            <person name="Zhang T."/>
        </authorList>
    </citation>
    <scope>NUCLEOTIDE SEQUENCE</scope>
    <source>
        <strain evidence="1">HKST-UBA01</strain>
    </source>
</reference>
<dbReference type="AlphaFoldDB" id="A0A956RMT9"/>
<protein>
    <submittedName>
        <fullName evidence="1">Uncharacterized protein</fullName>
    </submittedName>
</protein>
<dbReference type="Proteomes" id="UP000697710">
    <property type="component" value="Unassembled WGS sequence"/>
</dbReference>
<organism evidence="1 2">
    <name type="scientific">Eiseniibacteriota bacterium</name>
    <dbReference type="NCBI Taxonomy" id="2212470"/>
    <lineage>
        <taxon>Bacteria</taxon>
        <taxon>Candidatus Eiseniibacteriota</taxon>
    </lineage>
</organism>
<reference evidence="1" key="1">
    <citation type="submission" date="2020-04" db="EMBL/GenBank/DDBJ databases">
        <authorList>
            <person name="Zhang T."/>
        </authorList>
    </citation>
    <scope>NUCLEOTIDE SEQUENCE</scope>
    <source>
        <strain evidence="1">HKST-UBA01</strain>
    </source>
</reference>
<evidence type="ECO:0000313" key="2">
    <source>
        <dbReference type="Proteomes" id="UP000697710"/>
    </source>
</evidence>
<gene>
    <name evidence="1" type="ORF">KC729_00045</name>
</gene>
<dbReference type="EMBL" id="JAGQHR010000001">
    <property type="protein sequence ID" value="MCA9726040.1"/>
    <property type="molecule type" value="Genomic_DNA"/>
</dbReference>
<accession>A0A956RMT9</accession>
<evidence type="ECO:0000313" key="1">
    <source>
        <dbReference type="EMBL" id="MCA9726040.1"/>
    </source>
</evidence>
<sequence length="77" mass="8680">MSPSYTPSDTAPVQRMTTVGEYEVRFSLFLDEQKHLRVKAMCMGQVAIADTFEDAGTQILHAVAGELDRQGMEIRFR</sequence>
<name>A0A956RMT9_UNCEI</name>
<proteinExistence type="predicted"/>